<proteinExistence type="inferred from homology"/>
<accession>A0A146LPU0</accession>
<sequence>PGNGTITEILVADGSTVTAKMSLAKIDLSGAAAQPSAKPAAAPPPAAPKPAAAPPPPPKPAAAPAPAPPKPVAVPPKPAAAPPKPAAPIATKPLGTVPPVMKIPPKDPTKEIAGTRTEHRVKMNRMRQKIAQRLK</sequence>
<comment type="similarity">
    <text evidence="1">Belongs to the 2-oxoacid dehydrogenase family.</text>
</comment>
<evidence type="ECO:0000256" key="1">
    <source>
        <dbReference type="ARBA" id="ARBA00007317"/>
    </source>
</evidence>
<feature type="region of interest" description="Disordered" evidence="3">
    <location>
        <begin position="30"/>
        <end position="115"/>
    </location>
</feature>
<reference evidence="4" key="1">
    <citation type="journal article" date="2016" name="Gigascience">
        <title>De novo construction of an expanded transcriptome assembly for the western tarnished plant bug, Lygus hesperus.</title>
        <authorList>
            <person name="Tassone E.E."/>
            <person name="Geib S.M."/>
            <person name="Hall B."/>
            <person name="Fabrick J.A."/>
            <person name="Brent C.S."/>
            <person name="Hull J.J."/>
        </authorList>
    </citation>
    <scope>NUCLEOTIDE SEQUENCE</scope>
</reference>
<feature type="non-terminal residue" evidence="4">
    <location>
        <position position="135"/>
    </location>
</feature>
<name>A0A146LPU0_LYGHE</name>
<evidence type="ECO:0000256" key="2">
    <source>
        <dbReference type="ARBA" id="ARBA00022823"/>
    </source>
</evidence>
<protein>
    <submittedName>
        <fullName evidence="4">Putative dihydrolipoyllysine-residue succinyltransferase component of 2-oxoglutarate dehydrogenase complex, mitochondrial</fullName>
    </submittedName>
</protein>
<dbReference type="AlphaFoldDB" id="A0A146LPU0"/>
<dbReference type="PANTHER" id="PTHR43416:SF5">
    <property type="entry name" value="DIHYDROLIPOYLLYSINE-RESIDUE SUCCINYLTRANSFERASE COMPONENT OF 2-OXOGLUTARATE DEHYDROGENASE COMPLEX, MITOCHONDRIAL"/>
    <property type="match status" value="1"/>
</dbReference>
<dbReference type="GO" id="GO:0005739">
    <property type="term" value="C:mitochondrion"/>
    <property type="evidence" value="ECO:0007669"/>
    <property type="project" value="TreeGrafter"/>
</dbReference>
<dbReference type="EMBL" id="GDHC01008718">
    <property type="protein sequence ID" value="JAQ09911.1"/>
    <property type="molecule type" value="Transcribed_RNA"/>
</dbReference>
<dbReference type="GO" id="GO:0004149">
    <property type="term" value="F:dihydrolipoyllysine-residue succinyltransferase activity"/>
    <property type="evidence" value="ECO:0007669"/>
    <property type="project" value="TreeGrafter"/>
</dbReference>
<evidence type="ECO:0000313" key="4">
    <source>
        <dbReference type="EMBL" id="JAQ09911.1"/>
    </source>
</evidence>
<dbReference type="GO" id="GO:0006099">
    <property type="term" value="P:tricarboxylic acid cycle"/>
    <property type="evidence" value="ECO:0007669"/>
    <property type="project" value="TreeGrafter"/>
</dbReference>
<keyword evidence="4" id="KW-0808">Transferase</keyword>
<keyword evidence="2" id="KW-0450">Lipoyl</keyword>
<feature type="non-terminal residue" evidence="4">
    <location>
        <position position="1"/>
    </location>
</feature>
<feature type="compositionally biased region" description="Pro residues" evidence="3">
    <location>
        <begin position="41"/>
        <end position="86"/>
    </location>
</feature>
<evidence type="ECO:0000256" key="3">
    <source>
        <dbReference type="SAM" id="MobiDB-lite"/>
    </source>
</evidence>
<dbReference type="PANTHER" id="PTHR43416">
    <property type="entry name" value="DIHYDROLIPOYLLYSINE-RESIDUE SUCCINYLTRANSFERASE COMPONENT OF 2-OXOGLUTARATE DEHYDROGENASE COMPLEX, MITOCHONDRIAL-RELATED"/>
    <property type="match status" value="1"/>
</dbReference>
<gene>
    <name evidence="4" type="primary">SPBC776.15c</name>
    <name evidence="4" type="ORF">g.11743</name>
</gene>
<dbReference type="InterPro" id="IPR050537">
    <property type="entry name" value="2-oxoacid_dehydrogenase"/>
</dbReference>
<organism evidence="4">
    <name type="scientific">Lygus hesperus</name>
    <name type="common">Western plant bug</name>
    <dbReference type="NCBI Taxonomy" id="30085"/>
    <lineage>
        <taxon>Eukaryota</taxon>
        <taxon>Metazoa</taxon>
        <taxon>Ecdysozoa</taxon>
        <taxon>Arthropoda</taxon>
        <taxon>Hexapoda</taxon>
        <taxon>Insecta</taxon>
        <taxon>Pterygota</taxon>
        <taxon>Neoptera</taxon>
        <taxon>Paraneoptera</taxon>
        <taxon>Hemiptera</taxon>
        <taxon>Heteroptera</taxon>
        <taxon>Panheteroptera</taxon>
        <taxon>Cimicomorpha</taxon>
        <taxon>Miridae</taxon>
        <taxon>Mirini</taxon>
        <taxon>Lygus</taxon>
    </lineage>
</organism>
<feature type="compositionally biased region" description="Low complexity" evidence="3">
    <location>
        <begin position="31"/>
        <end position="40"/>
    </location>
</feature>